<feature type="domain" description="N-acetyltransferase" evidence="3">
    <location>
        <begin position="76"/>
        <end position="231"/>
    </location>
</feature>
<evidence type="ECO:0000313" key="5">
    <source>
        <dbReference type="EMBL" id="WNM21737.1"/>
    </source>
</evidence>
<evidence type="ECO:0000313" key="4">
    <source>
        <dbReference type="EMBL" id="WNM20347.1"/>
    </source>
</evidence>
<evidence type="ECO:0000256" key="1">
    <source>
        <dbReference type="ARBA" id="ARBA00022679"/>
    </source>
</evidence>
<proteinExistence type="predicted"/>
<dbReference type="GO" id="GO:0016747">
    <property type="term" value="F:acyltransferase activity, transferring groups other than amino-acyl groups"/>
    <property type="evidence" value="ECO:0007669"/>
    <property type="project" value="InterPro"/>
</dbReference>
<sequence length="231" mass="27139">MEIKKLEWDSNFFGFPVGDLLVECETSDSKVFNSDFFTFFQVRSKYPLNIISETHSLSHWEIKTIFSKNLDKSSEIKIDIIDFDDSKINEKLLYELAYESGKFSRYKLDKNIPNNKFKKLYQLWIKNSVNKSFADKIFYYKENDDIAGFVTVKIKDTFAQIGLIAIEPNLQGKGIGKNLLLKVENYCLENNVKRLLIPTQSENEQACKFYTKMGYIISEEIIIKNYWKNNF</sequence>
<dbReference type="PANTHER" id="PTHR43800">
    <property type="entry name" value="PEPTIDYL-LYSINE N-ACETYLTRANSFERASE YJAB"/>
    <property type="match status" value="1"/>
</dbReference>
<organism evidence="5 6">
    <name type="scientific">Flavobacterium capsici</name>
    <dbReference type="NCBI Taxonomy" id="3075618"/>
    <lineage>
        <taxon>Bacteria</taxon>
        <taxon>Pseudomonadati</taxon>
        <taxon>Bacteroidota</taxon>
        <taxon>Flavobacteriia</taxon>
        <taxon>Flavobacteriales</taxon>
        <taxon>Flavobacteriaceae</taxon>
        <taxon>Flavobacterium</taxon>
    </lineage>
</organism>
<dbReference type="InterPro" id="IPR016181">
    <property type="entry name" value="Acyl_CoA_acyltransferase"/>
</dbReference>
<dbReference type="InterPro" id="IPR000182">
    <property type="entry name" value="GNAT_dom"/>
</dbReference>
<dbReference type="Proteomes" id="UP001304515">
    <property type="component" value="Chromosome"/>
</dbReference>
<accession>A0AA96F2Y9</accession>
<evidence type="ECO:0000259" key="3">
    <source>
        <dbReference type="PROSITE" id="PS51186"/>
    </source>
</evidence>
<name>A0AA96F2Y9_9FLAO</name>
<dbReference type="RefSeq" id="WP_313325675.1">
    <property type="nucleotide sequence ID" value="NZ_CP134878.1"/>
</dbReference>
<dbReference type="PROSITE" id="PS51186">
    <property type="entry name" value="GNAT"/>
    <property type="match status" value="1"/>
</dbReference>
<accession>A0AA96EYA6</accession>
<evidence type="ECO:0000256" key="2">
    <source>
        <dbReference type="ARBA" id="ARBA00023315"/>
    </source>
</evidence>
<dbReference type="PANTHER" id="PTHR43800:SF1">
    <property type="entry name" value="PEPTIDYL-LYSINE N-ACETYLTRANSFERASE YJAB"/>
    <property type="match status" value="1"/>
</dbReference>
<dbReference type="CDD" id="cd04301">
    <property type="entry name" value="NAT_SF"/>
    <property type="match status" value="1"/>
</dbReference>
<gene>
    <name evidence="5" type="ORF">RN605_13785</name>
    <name evidence="4" type="ORF">RN608_06615</name>
</gene>
<dbReference type="Gene3D" id="3.40.630.30">
    <property type="match status" value="1"/>
</dbReference>
<dbReference type="AlphaFoldDB" id="A0AA96F2Y9"/>
<protein>
    <submittedName>
        <fullName evidence="5">GNAT family N-acetyltransferase</fullName>
        <ecNumber evidence="5">2.3.1.-</ecNumber>
    </submittedName>
</protein>
<keyword evidence="6" id="KW-1185">Reference proteome</keyword>
<keyword evidence="1 5" id="KW-0808">Transferase</keyword>
<dbReference type="Pfam" id="PF00583">
    <property type="entry name" value="Acetyltransf_1"/>
    <property type="match status" value="1"/>
</dbReference>
<evidence type="ECO:0000313" key="6">
    <source>
        <dbReference type="Proteomes" id="UP001304515"/>
    </source>
</evidence>
<dbReference type="KEGG" id="fcj:RN605_13785"/>
<reference evidence="5 6" key="1">
    <citation type="submission" date="2023-09" db="EMBL/GenBank/DDBJ databases">
        <title>Flavobacterium sp. a novel bacteria isolate from Pepper rhizosphere.</title>
        <authorList>
            <person name="Peng Y."/>
            <person name="Lee J."/>
        </authorList>
    </citation>
    <scope>NUCLEOTIDE SEQUENCE [LARGE SCALE GENOMIC DNA]</scope>
    <source>
        <strain evidence="4">PMR2A8</strain>
        <strain evidence="5 6">PMTSA4</strain>
    </source>
</reference>
<keyword evidence="2 5" id="KW-0012">Acyltransferase</keyword>
<dbReference type="EC" id="2.3.1.-" evidence="5"/>
<dbReference type="EMBL" id="CP134878">
    <property type="protein sequence ID" value="WNM20347.1"/>
    <property type="molecule type" value="Genomic_DNA"/>
</dbReference>
<dbReference type="EMBL" id="CP134890">
    <property type="protein sequence ID" value="WNM21737.1"/>
    <property type="molecule type" value="Genomic_DNA"/>
</dbReference>
<dbReference type="SUPFAM" id="SSF55729">
    <property type="entry name" value="Acyl-CoA N-acyltransferases (Nat)"/>
    <property type="match status" value="1"/>
</dbReference>